<name>A0ACD5BKI5_9PSEU</name>
<organism evidence="1 2">
    <name type="scientific">Amycolatopsis coloradensis</name>
    <dbReference type="NCBI Taxonomy" id="76021"/>
    <lineage>
        <taxon>Bacteria</taxon>
        <taxon>Bacillati</taxon>
        <taxon>Actinomycetota</taxon>
        <taxon>Actinomycetes</taxon>
        <taxon>Pseudonocardiales</taxon>
        <taxon>Pseudonocardiaceae</taxon>
        <taxon>Amycolatopsis</taxon>
    </lineage>
</organism>
<reference evidence="1" key="1">
    <citation type="submission" date="2023-10" db="EMBL/GenBank/DDBJ databases">
        <title>Whole genome sequencing of actinobacterial strain Amycolatopsis sp. (BCA-696) identifies the underlying plant growth-promoting genes.</title>
        <authorList>
            <person name="Gandham P."/>
            <person name="Vadla N."/>
            <person name="Saji A."/>
            <person name="Srinivas V."/>
            <person name="Ruperao P."/>
            <person name="Selvanayagam S."/>
            <person name="Saxena R.K."/>
            <person name="Rathore A."/>
            <person name="Gopalakrishnan S."/>
            <person name="Thakur V."/>
        </authorList>
    </citation>
    <scope>NUCLEOTIDE SEQUENCE</scope>
    <source>
        <strain evidence="1">BCA-696</strain>
    </source>
</reference>
<protein>
    <submittedName>
        <fullName evidence="1">Uncharacterized protein</fullName>
    </submittedName>
</protein>
<proteinExistence type="predicted"/>
<evidence type="ECO:0000313" key="2">
    <source>
        <dbReference type="Proteomes" id="UP001456344"/>
    </source>
</evidence>
<accession>A0ACD5BKI5</accession>
<dbReference type="EMBL" id="CP150484">
    <property type="protein sequence ID" value="WYW19734.1"/>
    <property type="molecule type" value="Genomic_DNA"/>
</dbReference>
<keyword evidence="2" id="KW-1185">Reference proteome</keyword>
<sequence>MSETFLPELPQELWRAGKLELAHGVQQSLQVIRMATAGLGQFLAEIESRGAKDLYGYGRTANWFADMAGLSIGEARAVVNRAIALNPTRALDGTEVPPVAPATAVVAAEELVGDERIEPAKARFPLSRNTFHDNRKILERVGTHSGNTSSDRRSRSVRKVNPMTCPGLPDQQNTQSSTVKPGVAIGILVAVIALVAFCVTGFAAPGFLLRKGPGISLPAPLSSPTTSSSPTSTMESPTSTRVSRPSRPRITITRRPARPPEKGIQVIADFLAKIAAGDKPSAITLACEAQKRFMDDKIDSLLPLGSHVQITTTGGTAKFVLADVAGVVKGRSAKGTVIADRTEDGGFCITTFSIRDAR</sequence>
<dbReference type="Proteomes" id="UP001456344">
    <property type="component" value="Chromosome"/>
</dbReference>
<evidence type="ECO:0000313" key="1">
    <source>
        <dbReference type="EMBL" id="WYW19734.1"/>
    </source>
</evidence>
<gene>
    <name evidence="1" type="ORF">LCL61_29730</name>
</gene>